<comment type="caution">
    <text evidence="1">The sequence shown here is derived from an EMBL/GenBank/DDBJ whole genome shotgun (WGS) entry which is preliminary data.</text>
</comment>
<reference evidence="1" key="1">
    <citation type="submission" date="2024-12" db="EMBL/GenBank/DDBJ databases">
        <authorList>
            <person name="Wu N."/>
        </authorList>
    </citation>
    <scope>NUCLEOTIDE SEQUENCE</scope>
    <source>
        <strain evidence="1">P15</strain>
    </source>
</reference>
<accession>A0ACC7P3X7</accession>
<name>A0ACC7P3X7_9BACL</name>
<proteinExistence type="predicted"/>
<dbReference type="Proteomes" id="UP001631969">
    <property type="component" value="Unassembled WGS sequence"/>
</dbReference>
<protein>
    <submittedName>
        <fullName evidence="1">YxlC family protein</fullName>
    </submittedName>
</protein>
<gene>
    <name evidence="1" type="ORF">ACI1P1_26025</name>
</gene>
<dbReference type="EMBL" id="JBJURJ010000022">
    <property type="protein sequence ID" value="MFM9331761.1"/>
    <property type="molecule type" value="Genomic_DNA"/>
</dbReference>
<keyword evidence="2" id="KW-1185">Reference proteome</keyword>
<evidence type="ECO:0000313" key="1">
    <source>
        <dbReference type="EMBL" id="MFM9331761.1"/>
    </source>
</evidence>
<sequence>MNKDENLSAEKEEQQLAELLRSGLDALERTVSITEPDSAAFAARLEEQRRMLRKRFVGDLLLFLAAACSLLGVMGLMLFKMPMLFMVLYGAGFLLPAILAYKEKEKERVREG</sequence>
<organism evidence="1 2">
    <name type="scientific">Paenibacillus mesotrionivorans</name>
    <dbReference type="NCBI Taxonomy" id="3160968"/>
    <lineage>
        <taxon>Bacteria</taxon>
        <taxon>Bacillati</taxon>
        <taxon>Bacillota</taxon>
        <taxon>Bacilli</taxon>
        <taxon>Bacillales</taxon>
        <taxon>Paenibacillaceae</taxon>
        <taxon>Paenibacillus</taxon>
    </lineage>
</organism>
<evidence type="ECO:0000313" key="2">
    <source>
        <dbReference type="Proteomes" id="UP001631969"/>
    </source>
</evidence>